<dbReference type="GO" id="GO:0004252">
    <property type="term" value="F:serine-type endopeptidase activity"/>
    <property type="evidence" value="ECO:0007669"/>
    <property type="project" value="UniProtKB-UniRule"/>
</dbReference>
<keyword evidence="1" id="KW-0720">Serine protease</keyword>
<protein>
    <recommendedName>
        <fullName evidence="1">endopeptidase La</fullName>
        <ecNumber evidence="1">3.4.21.53</ecNumber>
    </recommendedName>
</protein>
<dbReference type="AlphaFoldDB" id="A0A1G7YE08"/>
<dbReference type="OrthoDB" id="2356897at2"/>
<name>A0A1G7YE08_9BACI</name>
<keyword evidence="1" id="KW-0645">Protease</keyword>
<keyword evidence="6" id="KW-1185">Reference proteome</keyword>
<dbReference type="InterPro" id="IPR008269">
    <property type="entry name" value="Lon_proteolytic"/>
</dbReference>
<dbReference type="InterPro" id="IPR036034">
    <property type="entry name" value="PDZ_sf"/>
</dbReference>
<dbReference type="GO" id="GO:0005524">
    <property type="term" value="F:ATP binding"/>
    <property type="evidence" value="ECO:0007669"/>
    <property type="project" value="InterPro"/>
</dbReference>
<dbReference type="Gene3D" id="3.30.230.10">
    <property type="match status" value="1"/>
</dbReference>
<feature type="active site" evidence="1">
    <location>
        <position position="244"/>
    </location>
</feature>
<comment type="catalytic activity">
    <reaction evidence="1">
        <text>Hydrolysis of proteins in presence of ATP.</text>
        <dbReference type="EC" id="3.4.21.53"/>
    </reaction>
</comment>
<accession>A0A1G7YE08</accession>
<keyword evidence="2" id="KW-0812">Transmembrane</keyword>
<dbReference type="Pfam" id="PF13180">
    <property type="entry name" value="PDZ_2"/>
    <property type="match status" value="1"/>
</dbReference>
<dbReference type="EMBL" id="FNDK01000001">
    <property type="protein sequence ID" value="SDG94603.1"/>
    <property type="molecule type" value="Genomic_DNA"/>
</dbReference>
<dbReference type="Gene3D" id="2.30.42.10">
    <property type="match status" value="1"/>
</dbReference>
<keyword evidence="2" id="KW-0472">Membrane</keyword>
<proteinExistence type="inferred from homology"/>
<dbReference type="PANTHER" id="PTHR10046">
    <property type="entry name" value="ATP DEPENDENT LON PROTEASE FAMILY MEMBER"/>
    <property type="match status" value="1"/>
</dbReference>
<evidence type="ECO:0000256" key="2">
    <source>
        <dbReference type="SAM" id="Phobius"/>
    </source>
</evidence>
<sequence length="359" mass="39562">MARRHKSGIQKRSWLLLLFLIVMLAIYQIPLPYFYSQPGEATPLHGMITVAEGEGEEGQFHLTTIRQQRATIPLYIWAQFSEYRKIVPAELYLQEGETDEEYFHRQEMLMDSAQEASKMAAYDRAGYSYDVEYQGIRVTKVVDEMDASEHVQEGDLIKAVDGETVETLEEMNGLLEEKTAGDVVELTIGRNSETLTESVTIDTFPADIDPERGSGLGLLYPFTQRNIEFHPDVTIDAGSIGGPSAGLMFALEIYNQLVEEDLTSGAKIAGTGSIDEDGQVGRIGGIEQKIVAADNAGIDVFFAPDDDAASPSNYEAAVETAEDIGTDMVIVPVKEFDDAVTYLENHLDEKTAVKQGLVS</sequence>
<organism evidence="5 6">
    <name type="scientific">Alteribacillus persepolensis</name>
    <dbReference type="NCBI Taxonomy" id="568899"/>
    <lineage>
        <taxon>Bacteria</taxon>
        <taxon>Bacillati</taxon>
        <taxon>Bacillota</taxon>
        <taxon>Bacilli</taxon>
        <taxon>Bacillales</taxon>
        <taxon>Bacillaceae</taxon>
        <taxon>Alteribacillus</taxon>
    </lineage>
</organism>
<dbReference type="SUPFAM" id="SSF50156">
    <property type="entry name" value="PDZ domain-like"/>
    <property type="match status" value="1"/>
</dbReference>
<feature type="transmembrane region" description="Helical" evidence="2">
    <location>
        <begin position="12"/>
        <end position="35"/>
    </location>
</feature>
<feature type="domain" description="PDZ" evidence="3">
    <location>
        <begin position="107"/>
        <end position="192"/>
    </location>
</feature>
<evidence type="ECO:0000259" key="4">
    <source>
        <dbReference type="PROSITE" id="PS51786"/>
    </source>
</evidence>
<evidence type="ECO:0000313" key="6">
    <source>
        <dbReference type="Proteomes" id="UP000199163"/>
    </source>
</evidence>
<dbReference type="InterPro" id="IPR001478">
    <property type="entry name" value="PDZ"/>
</dbReference>
<dbReference type="GO" id="GO:0030163">
    <property type="term" value="P:protein catabolic process"/>
    <property type="evidence" value="ECO:0007669"/>
    <property type="project" value="InterPro"/>
</dbReference>
<dbReference type="PROSITE" id="PS50106">
    <property type="entry name" value="PDZ"/>
    <property type="match status" value="1"/>
</dbReference>
<dbReference type="GO" id="GO:0006508">
    <property type="term" value="P:proteolysis"/>
    <property type="evidence" value="ECO:0007669"/>
    <property type="project" value="UniProtKB-KW"/>
</dbReference>
<evidence type="ECO:0000259" key="3">
    <source>
        <dbReference type="PROSITE" id="PS50106"/>
    </source>
</evidence>
<dbReference type="InterPro" id="IPR014721">
    <property type="entry name" value="Ribsml_uS5_D2-typ_fold_subgr"/>
</dbReference>
<evidence type="ECO:0000256" key="1">
    <source>
        <dbReference type="PROSITE-ProRule" id="PRU01122"/>
    </source>
</evidence>
<dbReference type="InterPro" id="IPR027065">
    <property type="entry name" value="Lon_Prtase"/>
</dbReference>
<dbReference type="PROSITE" id="PS51786">
    <property type="entry name" value="LON_PROTEOLYTIC"/>
    <property type="match status" value="1"/>
</dbReference>
<dbReference type="RefSeq" id="WP_091270217.1">
    <property type="nucleotide sequence ID" value="NZ_FNDK01000001.1"/>
</dbReference>
<feature type="domain" description="Lon proteolytic" evidence="4">
    <location>
        <begin position="236"/>
        <end position="346"/>
    </location>
</feature>
<dbReference type="SUPFAM" id="SSF54211">
    <property type="entry name" value="Ribosomal protein S5 domain 2-like"/>
    <property type="match status" value="1"/>
</dbReference>
<dbReference type="EC" id="3.4.21.53" evidence="1"/>
<dbReference type="InterPro" id="IPR020568">
    <property type="entry name" value="Ribosomal_Su5_D2-typ_SF"/>
</dbReference>
<reference evidence="5 6" key="1">
    <citation type="submission" date="2016-10" db="EMBL/GenBank/DDBJ databases">
        <authorList>
            <person name="de Groot N.N."/>
        </authorList>
    </citation>
    <scope>NUCLEOTIDE SEQUENCE [LARGE SCALE GENOMIC DNA]</scope>
    <source>
        <strain evidence="5 6">DSM 21632</strain>
    </source>
</reference>
<dbReference type="Pfam" id="PF05362">
    <property type="entry name" value="Lon_C"/>
    <property type="match status" value="1"/>
</dbReference>
<keyword evidence="2" id="KW-1133">Transmembrane helix</keyword>
<dbReference type="Proteomes" id="UP000199163">
    <property type="component" value="Unassembled WGS sequence"/>
</dbReference>
<comment type="similarity">
    <text evidence="1">Belongs to the peptidase S16 family.</text>
</comment>
<evidence type="ECO:0000313" key="5">
    <source>
        <dbReference type="EMBL" id="SDG94603.1"/>
    </source>
</evidence>
<keyword evidence="1" id="KW-0378">Hydrolase</keyword>
<gene>
    <name evidence="5" type="ORF">SAMN05192534_101102</name>
</gene>
<dbReference type="GO" id="GO:0004176">
    <property type="term" value="F:ATP-dependent peptidase activity"/>
    <property type="evidence" value="ECO:0007669"/>
    <property type="project" value="UniProtKB-UniRule"/>
</dbReference>
<dbReference type="STRING" id="568899.SAMN05192534_101102"/>
<feature type="active site" evidence="1">
    <location>
        <position position="289"/>
    </location>
</feature>